<feature type="chain" id="PRO_5009115800" evidence="1">
    <location>
        <begin position="26"/>
        <end position="211"/>
    </location>
</feature>
<proteinExistence type="evidence at transcript level"/>
<keyword evidence="1" id="KW-0732">Signal</keyword>
<feature type="non-terminal residue" evidence="2">
    <location>
        <position position="211"/>
    </location>
</feature>
<protein>
    <submittedName>
        <fullName evidence="2">Putative ileal sodium/bile acid cotransporter</fullName>
    </submittedName>
</protein>
<dbReference type="AlphaFoldDB" id="A0A1E1WZI2"/>
<accession>A0A1E1WZI2</accession>
<evidence type="ECO:0000256" key="1">
    <source>
        <dbReference type="SAM" id="SignalP"/>
    </source>
</evidence>
<sequence length="211" mass="22868">MHVPRFSTAVLCMLSWTVLLDLASSLDVNATGKLGFINTAAAPGKQAIEVQEDTHANGGGAFRSGGAANDTVVFFTPPQRIDVEEEREVVVQVTFATPANRTIKVTSADTAVATVDVSEVYLNAETNGTSFNVTVRGVFVSYTKLFFKACLLDDDRETNCTEHSYLVAVLRVPTVLQKSFPFLIGTIVSINYISMGCQIDLALIWNTLKKP</sequence>
<name>A0A1E1WZI2_9ACAR</name>
<evidence type="ECO:0000313" key="2">
    <source>
        <dbReference type="EMBL" id="JAT92211.1"/>
    </source>
</evidence>
<dbReference type="EMBL" id="GFAC01006977">
    <property type="protein sequence ID" value="JAT92211.1"/>
    <property type="molecule type" value="mRNA"/>
</dbReference>
<reference evidence="2" key="1">
    <citation type="journal article" date="2017" name="Front. Cell. Infect. Microbiol.">
        <title>The Distinct Transcriptional Response of the Midgut of Amblyomma sculptum and Amblyomma aureolatum Ticks to Rickettsia rickettsii Correlates to Their Differences in Susceptibility to Infection.</title>
        <authorList>
            <person name="Martins L.A."/>
            <person name="Galletti M.F.B.M."/>
            <person name="Ribeiro J.M."/>
            <person name="Fujita A."/>
            <person name="Costa F.B."/>
            <person name="Labruna M.B."/>
            <person name="Daffre S."/>
            <person name="Fogaca A.C."/>
        </authorList>
    </citation>
    <scope>NUCLEOTIDE SEQUENCE</scope>
</reference>
<organism evidence="2">
    <name type="scientific">Amblyomma aureolatum</name>
    <dbReference type="NCBI Taxonomy" id="187763"/>
    <lineage>
        <taxon>Eukaryota</taxon>
        <taxon>Metazoa</taxon>
        <taxon>Ecdysozoa</taxon>
        <taxon>Arthropoda</taxon>
        <taxon>Chelicerata</taxon>
        <taxon>Arachnida</taxon>
        <taxon>Acari</taxon>
        <taxon>Parasitiformes</taxon>
        <taxon>Ixodida</taxon>
        <taxon>Ixodoidea</taxon>
        <taxon>Ixodidae</taxon>
        <taxon>Amblyomminae</taxon>
        <taxon>Amblyomma</taxon>
    </lineage>
</organism>
<feature type="signal peptide" evidence="1">
    <location>
        <begin position="1"/>
        <end position="25"/>
    </location>
</feature>